<feature type="repeat" description="ANK" evidence="3">
    <location>
        <begin position="1019"/>
        <end position="1042"/>
    </location>
</feature>
<dbReference type="InterPro" id="IPR002110">
    <property type="entry name" value="Ankyrin_rpt"/>
</dbReference>
<dbReference type="AlphaFoldDB" id="A0A1J9RK64"/>
<dbReference type="OrthoDB" id="626167at2759"/>
<evidence type="ECO:0000256" key="3">
    <source>
        <dbReference type="PROSITE-ProRule" id="PRU00023"/>
    </source>
</evidence>
<dbReference type="InterPro" id="IPR051165">
    <property type="entry name" value="Multifunctional_ANK_Repeat"/>
</dbReference>
<dbReference type="RefSeq" id="XP_020135221.1">
    <property type="nucleotide sequence ID" value="XM_020269939.1"/>
</dbReference>
<dbReference type="InterPro" id="IPR000719">
    <property type="entry name" value="Prot_kinase_dom"/>
</dbReference>
<evidence type="ECO:0000256" key="2">
    <source>
        <dbReference type="ARBA" id="ARBA00023043"/>
    </source>
</evidence>
<comment type="caution">
    <text evidence="5">The sequence shown here is derived from an EMBL/GenBank/DDBJ whole genome shotgun (WGS) entry which is preliminary data.</text>
</comment>
<evidence type="ECO:0000313" key="6">
    <source>
        <dbReference type="Proteomes" id="UP000183809"/>
    </source>
</evidence>
<dbReference type="Pfam" id="PF00069">
    <property type="entry name" value="Pkinase"/>
    <property type="match status" value="1"/>
</dbReference>
<reference evidence="5 6" key="1">
    <citation type="submission" date="2016-10" db="EMBL/GenBank/DDBJ databases">
        <title>Proteomics and genomics reveal pathogen-plant mechanisms compatible with a hemibiotrophic lifestyle of Diplodia corticola.</title>
        <authorList>
            <person name="Fernandes I."/>
            <person name="De Jonge R."/>
            <person name="Van De Peer Y."/>
            <person name="Devreese B."/>
            <person name="Alves A."/>
            <person name="Esteves A.C."/>
        </authorList>
    </citation>
    <scope>NUCLEOTIDE SEQUENCE [LARGE SCALE GENOMIC DNA]</scope>
    <source>
        <strain evidence="5 6">CBS 112549</strain>
    </source>
</reference>
<evidence type="ECO:0000259" key="4">
    <source>
        <dbReference type="PROSITE" id="PS50011"/>
    </source>
</evidence>
<dbReference type="SUPFAM" id="SSF56112">
    <property type="entry name" value="Protein kinase-like (PK-like)"/>
    <property type="match status" value="1"/>
</dbReference>
<evidence type="ECO:0000313" key="5">
    <source>
        <dbReference type="EMBL" id="OJD40378.1"/>
    </source>
</evidence>
<evidence type="ECO:0000256" key="1">
    <source>
        <dbReference type="ARBA" id="ARBA00022737"/>
    </source>
</evidence>
<dbReference type="Gene3D" id="1.10.510.10">
    <property type="entry name" value="Transferase(Phosphotransferase) domain 1"/>
    <property type="match status" value="1"/>
</dbReference>
<keyword evidence="2 3" id="KW-0040">ANK repeat</keyword>
<dbReference type="PANTHER" id="PTHR24123">
    <property type="entry name" value="ANKYRIN REPEAT-CONTAINING"/>
    <property type="match status" value="1"/>
</dbReference>
<dbReference type="STRING" id="236234.A0A1J9RK64"/>
<organism evidence="5 6">
    <name type="scientific">Diplodia corticola</name>
    <dbReference type="NCBI Taxonomy" id="236234"/>
    <lineage>
        <taxon>Eukaryota</taxon>
        <taxon>Fungi</taxon>
        <taxon>Dikarya</taxon>
        <taxon>Ascomycota</taxon>
        <taxon>Pezizomycotina</taxon>
        <taxon>Dothideomycetes</taxon>
        <taxon>Dothideomycetes incertae sedis</taxon>
        <taxon>Botryosphaeriales</taxon>
        <taxon>Botryosphaeriaceae</taxon>
        <taxon>Diplodia</taxon>
    </lineage>
</organism>
<dbReference type="PROSITE" id="PS50011">
    <property type="entry name" value="PROTEIN_KINASE_DOM"/>
    <property type="match status" value="1"/>
</dbReference>
<dbReference type="GeneID" id="31010198"/>
<accession>A0A1J9RK64</accession>
<dbReference type="InterPro" id="IPR036770">
    <property type="entry name" value="Ankyrin_rpt-contain_sf"/>
</dbReference>
<keyword evidence="1" id="KW-0677">Repeat</keyword>
<name>A0A1J9RK64_9PEZI</name>
<dbReference type="InterPro" id="IPR011009">
    <property type="entry name" value="Kinase-like_dom_sf"/>
</dbReference>
<dbReference type="GO" id="GO:0005524">
    <property type="term" value="F:ATP binding"/>
    <property type="evidence" value="ECO:0007669"/>
    <property type="project" value="InterPro"/>
</dbReference>
<dbReference type="EMBL" id="MNUE01000001">
    <property type="protein sequence ID" value="OJD40378.1"/>
    <property type="molecule type" value="Genomic_DNA"/>
</dbReference>
<dbReference type="Pfam" id="PF12796">
    <property type="entry name" value="Ank_2"/>
    <property type="match status" value="2"/>
</dbReference>
<protein>
    <submittedName>
        <fullName evidence="5">Ankyrin repeat domain protein</fullName>
    </submittedName>
</protein>
<gene>
    <name evidence="5" type="ORF">BKCO1_1000531</name>
</gene>
<dbReference type="Pfam" id="PF00023">
    <property type="entry name" value="Ank"/>
    <property type="match status" value="1"/>
</dbReference>
<dbReference type="SMART" id="SM00248">
    <property type="entry name" value="ANK"/>
    <property type="match status" value="12"/>
</dbReference>
<keyword evidence="6" id="KW-1185">Reference proteome</keyword>
<sequence length="1259" mass="140861">MARLETSSLIRLAPQHLARPSPSRFLHCSNGECPQRSNVFGELDIPRASHPPKRAHEQQETSAQYSWITRHSRTHTSSISAACFNFSVGPHGQGVGDISTTLRELRLRHCPANALEHQQRVGEGETFIVERCSMGQDVVAVKHLKLDQTTSDPRNFQRRLESVLLELRIMRHSPLRDHPNILNLVAYGYNTHRVQLLPYIVVEYSPYGTIRDYLESHPEVYRSSKEILLGDVAAWLQVLHTSQIVHGDVKAEHVLIFPSLDRPCAAIAKLCDFGHSLLLQSALPNGKHLQYKGTDIYNAPEVQKQPTGPIERHYLLKCDVWAFGLLALEVFLHGKRYDIHFSLPSMPKESTEQDEWFNNLLAIAQRSPEISGRNLEWALIRLLLAKTLKLDPDDRVSSLTTLHIMKNWQLVRAELDLQIFNFDRETEVPWDHQKHIVLGFQNCYDSASSNTTLAATCAWQLAMCCTLGFGTSRDPTAAALWTQRAATAGHSVANFFLSTLSSTIKGSISCHPYLVFLKDSFRAVAESDTEAHPDDALCRACRTGCTSLVVNALARGANPTRPFPDGTNILHWLFMFDSKCNEWEELESQLMKWKEKLPLNQACPSIHTVHKQWPLELTGSPLTVSVSVHDVQSMRFLLLLGANPLARAYNTNDSSGRHRAQRNWTPLHVAVKYHNASMLRQLLAVAKTVGVPDNLSCALSFSSPLERRALHLSGEKENLRETIELLSKASSLNIASSESMTPLMQAIDFDDLPVVEAILEHDPSLAMLPNVNPQNAEELDYPIIFAAQAAARRDIPESTAIMQHLHSLNPDVLHLRDSLGRTCLHMAVTGSSLYSAEFILEKSPHLLRAKDKFKRSPLFYCTSETVCDFLTRKGVEVNAVDQTGMSAVHFAIQEGRIAIVGALSRHRGVDLNLKSNNAWTPLHLAVWKKSREMVLSLLTGGAKTDAVDRFGHTPLDIAAREGSRHMTSILLESGAPEGITNNLGETPFYSALRHGNFSSLQAFITSGRFPLANVPLDDEGNTSIHLCARFGNDEMMEFLLEKTLPAKAKISSLLNFTFQTPLHIAAMYSNADICTTLLRNCLDIQDRLCLARAKDLEMNSAVHYAIRGVQSGLVPPVGECLQILRLLKAQNTLFFEPNNLQETPWDLALSTGYWRNAHLDILAYLLSHWGLKCCRYLFDSTGNPRGNELFAAAWDKKDVSFARDLIRSSCVSLDVIPRELHPTDDDPESPRELIVEALIARDSRKEVLRKTTIVVTSNY</sequence>
<feature type="repeat" description="ANK" evidence="3">
    <location>
        <begin position="662"/>
        <end position="694"/>
    </location>
</feature>
<dbReference type="Proteomes" id="UP000183809">
    <property type="component" value="Unassembled WGS sequence"/>
</dbReference>
<feature type="domain" description="Protein kinase" evidence="4">
    <location>
        <begin position="115"/>
        <end position="406"/>
    </location>
</feature>
<proteinExistence type="predicted"/>
<dbReference type="SUPFAM" id="SSF48403">
    <property type="entry name" value="Ankyrin repeat"/>
    <property type="match status" value="2"/>
</dbReference>
<dbReference type="PROSITE" id="PS50297">
    <property type="entry name" value="ANK_REP_REGION"/>
    <property type="match status" value="3"/>
</dbReference>
<dbReference type="PANTHER" id="PTHR24123:SF33">
    <property type="entry name" value="PROTEIN HOS4"/>
    <property type="match status" value="1"/>
</dbReference>
<dbReference type="PROSITE" id="PS50088">
    <property type="entry name" value="ANK_REPEAT"/>
    <property type="match status" value="4"/>
</dbReference>
<dbReference type="Gene3D" id="1.25.40.20">
    <property type="entry name" value="Ankyrin repeat-containing domain"/>
    <property type="match status" value="4"/>
</dbReference>
<feature type="repeat" description="ANK" evidence="3">
    <location>
        <begin position="917"/>
        <end position="949"/>
    </location>
</feature>
<feature type="repeat" description="ANK" evidence="3">
    <location>
        <begin position="950"/>
        <end position="982"/>
    </location>
</feature>
<dbReference type="GO" id="GO:0004672">
    <property type="term" value="F:protein kinase activity"/>
    <property type="evidence" value="ECO:0007669"/>
    <property type="project" value="InterPro"/>
</dbReference>